<dbReference type="SUPFAM" id="SSF141868">
    <property type="entry name" value="EAL domain-like"/>
    <property type="match status" value="1"/>
</dbReference>
<dbReference type="Proteomes" id="UP000070578">
    <property type="component" value="Unassembled WGS sequence"/>
</dbReference>
<dbReference type="SMART" id="SM00091">
    <property type="entry name" value="PAS"/>
    <property type="match status" value="2"/>
</dbReference>
<dbReference type="SMART" id="SM00086">
    <property type="entry name" value="PAC"/>
    <property type="match status" value="1"/>
</dbReference>
<reference evidence="5 6" key="1">
    <citation type="submission" date="2016-02" db="EMBL/GenBank/DDBJ databases">
        <authorList>
            <person name="Wen L."/>
            <person name="He K."/>
            <person name="Yang H."/>
        </authorList>
    </citation>
    <scope>NUCLEOTIDE SEQUENCE [LARGE SCALE GENOMIC DNA]</scope>
    <source>
        <strain evidence="5">ShG14-8</strain>
    </source>
</reference>
<dbReference type="PROSITE" id="PS50883">
    <property type="entry name" value="EAL"/>
    <property type="match status" value="1"/>
</dbReference>
<dbReference type="InterPro" id="IPR001610">
    <property type="entry name" value="PAC"/>
</dbReference>
<dbReference type="CDD" id="cd01949">
    <property type="entry name" value="GGDEF"/>
    <property type="match status" value="1"/>
</dbReference>
<dbReference type="InterPro" id="IPR035919">
    <property type="entry name" value="EAL_sf"/>
</dbReference>
<dbReference type="PROSITE" id="PS50113">
    <property type="entry name" value="PAC"/>
    <property type="match status" value="1"/>
</dbReference>
<dbReference type="CDD" id="cd01948">
    <property type="entry name" value="EAL"/>
    <property type="match status" value="1"/>
</dbReference>
<accession>A0A139BQS2</accession>
<dbReference type="SUPFAM" id="SSF55785">
    <property type="entry name" value="PYP-like sensor domain (PAS domain)"/>
    <property type="match status" value="2"/>
</dbReference>
<evidence type="ECO:0000313" key="6">
    <source>
        <dbReference type="Proteomes" id="UP000070578"/>
    </source>
</evidence>
<dbReference type="InterPro" id="IPR000160">
    <property type="entry name" value="GGDEF_dom"/>
</dbReference>
<sequence>MALHTAIGISLLGMGLLCQALRCKLLDEASTVEQQAALIYRSTLWVLSATAITTGLVGMSYLEQTIKQEASSNMSQLLAASRKYIDSDLDHRMQRALVAGLDPEFSKAAQAVLLNNADNPSMAHVANLAGLLLAHGFTGVGVESGGRSKVLAGHLLAGTVASTRVGKGGTDVALVWDNGYILRVRIPLGSTARRIHQEFLVFEQSLPHLNKYFDEANHWGKTGSMTMCAGLDQKQLLCFPQREQASNFVVPDDYQGKPLPMAYALADQTGIATLIDYRGHDVLSAYGPVANTGLGLVLRVDLDEIYAPIRDALQVGIPLITFMVVLGIWLIRSRVRPVILDIARAHAAESAARNRFDAAMQSSPDGFVIYESIKDQAGDIVDFRCAYLNHHAGKIIGLSSPSSEIITLGKSYLETYPERRETFAKFKMIALTGQTQVDELTLNDNHGTRSWYLRQAVPMPRGLAVTYRNVTWEKALLQQLEDSNRLRTAIVESAAYSIISTDVNGTILTFNKAAERMLWYRADEMIGKATPDIIHDTEEVGNRAEALSHELGHPVAPGFEVFVAKAKSGLQDEREWTYVRKDGSRFPVLLSVTALRDENNNINGYLGIAYDISERKRAEEYIRHIALHDVLTGLPNRALLDDRVLVAIEQQRRSNSSIALAMMDIDRFKHVNDTMGHHIGDRLLKEFVNRVKSCLRPTDTLARMGGDEFVLLLPETDEAGTIIVMERILQVLHLPINVEVQEVHISSSIGISICPRDGQNIHELLRCADVAMYWVKEHGRNGYKMFLREMDSGGADRLGLERELHLALDNGGFSLFYQPKVDLKTNIITGAEALLRMRRADGQFVSPADFIPLAEETGLIVPIGKWLLETACRDAVRMQKLLGAPLKIAVNISPRQFLNDDLVNTIRDVLGRTSLEARYLELEITEGTLMDERSGVVSTLFELHELGVTIAIDDFGTGYSSLSYLKRYPISTLKIDQSFVRDLTSDSGDAALITAIIAMGHSLNIPVVAEGIETAEQLAFLAANNCDLGQGFHIGRPLPFDDLVEWFASNTRWHQGKNISGIT</sequence>
<dbReference type="CDD" id="cd00130">
    <property type="entry name" value="PAS"/>
    <property type="match status" value="1"/>
</dbReference>
<dbReference type="SMART" id="SM00052">
    <property type="entry name" value="EAL"/>
    <property type="match status" value="1"/>
</dbReference>
<dbReference type="InterPro" id="IPR043128">
    <property type="entry name" value="Rev_trsase/Diguanyl_cyclase"/>
</dbReference>
<dbReference type="PANTHER" id="PTHR44757:SF2">
    <property type="entry name" value="BIOFILM ARCHITECTURE MAINTENANCE PROTEIN MBAA"/>
    <property type="match status" value="1"/>
</dbReference>
<dbReference type="InterPro" id="IPR001633">
    <property type="entry name" value="EAL_dom"/>
</dbReference>
<dbReference type="InterPro" id="IPR035965">
    <property type="entry name" value="PAS-like_dom_sf"/>
</dbReference>
<dbReference type="Gene3D" id="3.30.70.270">
    <property type="match status" value="1"/>
</dbReference>
<evidence type="ECO:0000259" key="3">
    <source>
        <dbReference type="PROSITE" id="PS50883"/>
    </source>
</evidence>
<dbReference type="Pfam" id="PF00563">
    <property type="entry name" value="EAL"/>
    <property type="match status" value="1"/>
</dbReference>
<dbReference type="FunFam" id="3.30.70.270:FF:000001">
    <property type="entry name" value="Diguanylate cyclase domain protein"/>
    <property type="match status" value="1"/>
</dbReference>
<reference evidence="5 6" key="2">
    <citation type="submission" date="2016-03" db="EMBL/GenBank/DDBJ databases">
        <title>New uncultured bacterium of the family Gallionellaceae from acid mine drainage: description and reconstruction of genome based on metagenomic analysis of microbial community.</title>
        <authorList>
            <person name="Kadnikov V."/>
            <person name="Ivasenko D."/>
            <person name="Beletsky A."/>
            <person name="Mardanov A."/>
            <person name="Danilova E."/>
            <person name="Pimenov N."/>
            <person name="Karnachuk O."/>
            <person name="Ravin N."/>
        </authorList>
    </citation>
    <scope>NUCLEOTIDE SEQUENCE [LARGE SCALE GENOMIC DNA]</scope>
    <source>
        <strain evidence="5">ShG14-8</strain>
    </source>
</reference>
<proteinExistence type="predicted"/>
<feature type="domain" description="GGDEF" evidence="4">
    <location>
        <begin position="656"/>
        <end position="788"/>
    </location>
</feature>
<dbReference type="Gene3D" id="3.20.20.450">
    <property type="entry name" value="EAL domain"/>
    <property type="match status" value="1"/>
</dbReference>
<dbReference type="InterPro" id="IPR052155">
    <property type="entry name" value="Biofilm_reg_signaling"/>
</dbReference>
<dbReference type="PATRIC" id="fig|1796491.3.peg.2976"/>
<dbReference type="Gene3D" id="3.30.450.20">
    <property type="entry name" value="PAS domain"/>
    <property type="match status" value="2"/>
</dbReference>
<comment type="caution">
    <text evidence="5">The sequence shown here is derived from an EMBL/GenBank/DDBJ whole genome shotgun (WGS) entry which is preliminary data.</text>
</comment>
<dbReference type="GO" id="GO:0003824">
    <property type="term" value="F:catalytic activity"/>
    <property type="evidence" value="ECO:0007669"/>
    <property type="project" value="UniProtKB-ARBA"/>
</dbReference>
<organism evidence="5 6">
    <name type="scientific">Candidatus Gallionella acididurans</name>
    <dbReference type="NCBI Taxonomy" id="1796491"/>
    <lineage>
        <taxon>Bacteria</taxon>
        <taxon>Pseudomonadati</taxon>
        <taxon>Pseudomonadota</taxon>
        <taxon>Betaproteobacteria</taxon>
        <taxon>Nitrosomonadales</taxon>
        <taxon>Gallionellaceae</taxon>
        <taxon>Gallionella</taxon>
    </lineage>
</organism>
<dbReference type="PANTHER" id="PTHR44757">
    <property type="entry name" value="DIGUANYLATE CYCLASE DGCP"/>
    <property type="match status" value="1"/>
</dbReference>
<dbReference type="AlphaFoldDB" id="A0A139BQS2"/>
<dbReference type="InterPro" id="IPR029787">
    <property type="entry name" value="Nucleotide_cyclase"/>
</dbReference>
<feature type="domain" description="PAC" evidence="2">
    <location>
        <begin position="572"/>
        <end position="624"/>
    </location>
</feature>
<dbReference type="Pfam" id="PF13426">
    <property type="entry name" value="PAS_9"/>
    <property type="match status" value="1"/>
</dbReference>
<dbReference type="PROSITE" id="PS50112">
    <property type="entry name" value="PAS"/>
    <property type="match status" value="1"/>
</dbReference>
<dbReference type="PROSITE" id="PS50887">
    <property type="entry name" value="GGDEF"/>
    <property type="match status" value="1"/>
</dbReference>
<dbReference type="SUPFAM" id="SSF55073">
    <property type="entry name" value="Nucleotide cyclase"/>
    <property type="match status" value="1"/>
</dbReference>
<evidence type="ECO:0000259" key="4">
    <source>
        <dbReference type="PROSITE" id="PS50887"/>
    </source>
</evidence>
<feature type="domain" description="PAS" evidence="1">
    <location>
        <begin position="483"/>
        <end position="535"/>
    </location>
</feature>
<dbReference type="SMART" id="SM00267">
    <property type="entry name" value="GGDEF"/>
    <property type="match status" value="1"/>
</dbReference>
<dbReference type="Pfam" id="PF00990">
    <property type="entry name" value="GGDEF"/>
    <property type="match status" value="1"/>
</dbReference>
<evidence type="ECO:0000259" key="2">
    <source>
        <dbReference type="PROSITE" id="PS50113"/>
    </source>
</evidence>
<dbReference type="InterPro" id="IPR000700">
    <property type="entry name" value="PAS-assoc_C"/>
</dbReference>
<dbReference type="NCBIfam" id="TIGR00254">
    <property type="entry name" value="GGDEF"/>
    <property type="match status" value="1"/>
</dbReference>
<name>A0A139BQS2_9PROT</name>
<evidence type="ECO:0000313" key="5">
    <source>
        <dbReference type="EMBL" id="KXS31143.1"/>
    </source>
</evidence>
<evidence type="ECO:0008006" key="7">
    <source>
        <dbReference type="Google" id="ProtNLM"/>
    </source>
</evidence>
<protein>
    <recommendedName>
        <fullName evidence="7">Diguanylate cyclase/phosphodiesterase with PAS/PAC sensor(S)</fullName>
    </recommendedName>
</protein>
<dbReference type="NCBIfam" id="TIGR00229">
    <property type="entry name" value="sensory_box"/>
    <property type="match status" value="2"/>
</dbReference>
<gene>
    <name evidence="5" type="ORF">AWT59_2724</name>
</gene>
<evidence type="ECO:0000259" key="1">
    <source>
        <dbReference type="PROSITE" id="PS50112"/>
    </source>
</evidence>
<feature type="domain" description="EAL" evidence="3">
    <location>
        <begin position="797"/>
        <end position="1051"/>
    </location>
</feature>
<dbReference type="InterPro" id="IPR000014">
    <property type="entry name" value="PAS"/>
</dbReference>
<dbReference type="EMBL" id="LSLI01000096">
    <property type="protein sequence ID" value="KXS31143.1"/>
    <property type="molecule type" value="Genomic_DNA"/>
</dbReference>